<feature type="compositionally biased region" description="Polar residues" evidence="4">
    <location>
        <begin position="38"/>
        <end position="47"/>
    </location>
</feature>
<dbReference type="Pfam" id="PF07602">
    <property type="entry name" value="DUF1565"/>
    <property type="match status" value="1"/>
</dbReference>
<feature type="domain" description="DUF1565" evidence="6">
    <location>
        <begin position="94"/>
        <end position="266"/>
    </location>
</feature>
<dbReference type="EMBL" id="FOIB01000006">
    <property type="protein sequence ID" value="SEU22644.1"/>
    <property type="molecule type" value="Genomic_DNA"/>
</dbReference>
<protein>
    <submittedName>
        <fullName evidence="8">Uncharacterized protein</fullName>
    </submittedName>
</protein>
<reference evidence="8 11" key="2">
    <citation type="submission" date="2019-07" db="EMBL/GenBank/DDBJ databases">
        <title>Whole genome shotgun sequence of Myxococcus fulvus NBRC 100333.</title>
        <authorList>
            <person name="Hosoyama A."/>
            <person name="Uohara A."/>
            <person name="Ohji S."/>
            <person name="Ichikawa N."/>
        </authorList>
    </citation>
    <scope>NUCLEOTIDE SEQUENCE [LARGE SCALE GENOMIC DNA]</scope>
    <source>
        <strain evidence="8 11">NBRC 100333</strain>
    </source>
</reference>
<keyword evidence="2" id="KW-0964">Secreted</keyword>
<dbReference type="SUPFAM" id="SSF51126">
    <property type="entry name" value="Pectin lyase-like"/>
    <property type="match status" value="1"/>
</dbReference>
<name>A0A511T1W8_MYXFU</name>
<evidence type="ECO:0000259" key="7">
    <source>
        <dbReference type="Pfam" id="PF13229"/>
    </source>
</evidence>
<feature type="domain" description="Right handed beta helix" evidence="7">
    <location>
        <begin position="287"/>
        <end position="430"/>
    </location>
</feature>
<dbReference type="Proteomes" id="UP000321514">
    <property type="component" value="Unassembled WGS sequence"/>
</dbReference>
<proteinExistence type="predicted"/>
<reference evidence="9 10" key="1">
    <citation type="submission" date="2016-10" db="EMBL/GenBank/DDBJ databases">
        <authorList>
            <person name="Varghese N."/>
            <person name="Submissions S."/>
        </authorList>
    </citation>
    <scope>NUCLEOTIDE SEQUENCE [LARGE SCALE GENOMIC DNA]</scope>
    <source>
        <strain evidence="9 10">DSM 16525</strain>
    </source>
</reference>
<dbReference type="GO" id="GO:0005576">
    <property type="term" value="C:extracellular region"/>
    <property type="evidence" value="ECO:0007669"/>
    <property type="project" value="UniProtKB-SubCell"/>
</dbReference>
<evidence type="ECO:0000256" key="2">
    <source>
        <dbReference type="ARBA" id="ARBA00022525"/>
    </source>
</evidence>
<evidence type="ECO:0000313" key="8">
    <source>
        <dbReference type="EMBL" id="GEN08146.1"/>
    </source>
</evidence>
<dbReference type="PANTHER" id="PTHR40088:SF2">
    <property type="entry name" value="SECRETED SUGAR HYDROLASE"/>
    <property type="match status" value="1"/>
</dbReference>
<dbReference type="InterPro" id="IPR006626">
    <property type="entry name" value="PbH1"/>
</dbReference>
<dbReference type="InterPro" id="IPR052052">
    <property type="entry name" value="Polysaccharide_Lyase_9"/>
</dbReference>
<accession>A0A511T1W8</accession>
<dbReference type="PROSITE" id="PS51257">
    <property type="entry name" value="PROKAR_LIPOPROTEIN"/>
    <property type="match status" value="1"/>
</dbReference>
<sequence length="545" mass="57015">MSTLRSLCLIGAFSVGGLACTGNTESTSPSGAIPSPTRPTLPSTGNPQHPEPDPTPPVTEIPTPSPTTPTTPDTPSPEAPAEPQYSREWFVSPAGNDSAAGNESRPLRTISKAITLAGPGELIRVQAGTYAEKLVFDSSVKAGTASAPITLRGEGKAKIVPTSGGWYMALVQRPNWRIEGFEFDVRGQRQVAVTFAGDTQGSVLANNDLHHGTFGSGISTDAGARGVTIENNHIHHFAQGSTDSHGVVIAPTSKNITVRGNDIHDNSGDSVQCLGPEGFSNDAPAAGVLIEDNDMYDNRENAVDIKTCHDVTVRGNRMHGFTKSATSRGEAIVVHYSAKNITIEDNDISQSSLGVAIGGNRLNAPPTNVSIRRNRIFNLKTPEGSAIRIENGVDVRVLHNTVTGTNGFALVLGHGTGGDSTNVAVRNNIFDTKNAVHLGHSAPGLKMESNLYQPGANFATGKFFVPELSWVGTLFAAWKQQEGQDVTSSEALNALVDTDSLEPGPGAVDKGMDLGLPFCGAGPDVGAIESDCPSATQTATAELTE</sequence>
<organism evidence="8 11">
    <name type="scientific">Myxococcus fulvus</name>
    <dbReference type="NCBI Taxonomy" id="33"/>
    <lineage>
        <taxon>Bacteria</taxon>
        <taxon>Pseudomonadati</taxon>
        <taxon>Myxococcota</taxon>
        <taxon>Myxococcia</taxon>
        <taxon>Myxococcales</taxon>
        <taxon>Cystobacterineae</taxon>
        <taxon>Myxococcaceae</taxon>
        <taxon>Myxococcus</taxon>
    </lineage>
</organism>
<evidence type="ECO:0000256" key="4">
    <source>
        <dbReference type="SAM" id="MobiDB-lite"/>
    </source>
</evidence>
<dbReference type="EMBL" id="BJXR01000027">
    <property type="protein sequence ID" value="GEN08146.1"/>
    <property type="molecule type" value="Genomic_DNA"/>
</dbReference>
<evidence type="ECO:0000256" key="1">
    <source>
        <dbReference type="ARBA" id="ARBA00004613"/>
    </source>
</evidence>
<dbReference type="OrthoDB" id="5522893at2"/>
<feature type="compositionally biased region" description="Pro residues" evidence="4">
    <location>
        <begin position="53"/>
        <end position="80"/>
    </location>
</feature>
<dbReference type="STRING" id="1334629.MFUL124B02_29220"/>
<dbReference type="GO" id="GO:0016837">
    <property type="term" value="F:carbon-oxygen lyase activity, acting on polysaccharides"/>
    <property type="evidence" value="ECO:0007669"/>
    <property type="project" value="TreeGrafter"/>
</dbReference>
<evidence type="ECO:0000256" key="3">
    <source>
        <dbReference type="ARBA" id="ARBA00022729"/>
    </source>
</evidence>
<evidence type="ECO:0000256" key="5">
    <source>
        <dbReference type="SAM" id="SignalP"/>
    </source>
</evidence>
<dbReference type="Pfam" id="PF13229">
    <property type="entry name" value="Beta_helix"/>
    <property type="match status" value="1"/>
</dbReference>
<feature type="signal peptide" evidence="5">
    <location>
        <begin position="1"/>
        <end position="19"/>
    </location>
</feature>
<feature type="region of interest" description="Disordered" evidence="4">
    <location>
        <begin position="18"/>
        <end position="84"/>
    </location>
</feature>
<evidence type="ECO:0000313" key="9">
    <source>
        <dbReference type="EMBL" id="SEU22644.1"/>
    </source>
</evidence>
<gene>
    <name evidence="8" type="ORF">MFU01_31830</name>
    <name evidence="9" type="ORF">SAMN05443572_106429</name>
</gene>
<dbReference type="InterPro" id="IPR039448">
    <property type="entry name" value="Beta_helix"/>
</dbReference>
<feature type="chain" id="PRO_5022861634" evidence="5">
    <location>
        <begin position="20"/>
        <end position="545"/>
    </location>
</feature>
<dbReference type="InterPro" id="IPR012334">
    <property type="entry name" value="Pectin_lyas_fold"/>
</dbReference>
<dbReference type="PANTHER" id="PTHR40088">
    <property type="entry name" value="PECTATE LYASE (EUROFUNG)"/>
    <property type="match status" value="1"/>
</dbReference>
<evidence type="ECO:0000313" key="11">
    <source>
        <dbReference type="Proteomes" id="UP000321514"/>
    </source>
</evidence>
<keyword evidence="10" id="KW-1185">Reference proteome</keyword>
<dbReference type="InterPro" id="IPR011050">
    <property type="entry name" value="Pectin_lyase_fold/virulence"/>
</dbReference>
<dbReference type="RefSeq" id="WP_074956415.1">
    <property type="nucleotide sequence ID" value="NZ_BJXR01000027.1"/>
</dbReference>
<dbReference type="InterPro" id="IPR011459">
    <property type="entry name" value="DUF1565"/>
</dbReference>
<comment type="caution">
    <text evidence="8">The sequence shown here is derived from an EMBL/GenBank/DDBJ whole genome shotgun (WGS) entry which is preliminary data.</text>
</comment>
<keyword evidence="3 5" id="KW-0732">Signal</keyword>
<feature type="compositionally biased region" description="Polar residues" evidence="4">
    <location>
        <begin position="21"/>
        <end position="30"/>
    </location>
</feature>
<evidence type="ECO:0000313" key="10">
    <source>
        <dbReference type="Proteomes" id="UP000183760"/>
    </source>
</evidence>
<dbReference type="Gene3D" id="2.160.20.10">
    <property type="entry name" value="Single-stranded right-handed beta-helix, Pectin lyase-like"/>
    <property type="match status" value="1"/>
</dbReference>
<dbReference type="SMART" id="SM00710">
    <property type="entry name" value="PbH1"/>
    <property type="match status" value="9"/>
</dbReference>
<dbReference type="AlphaFoldDB" id="A0A511T1W8"/>
<evidence type="ECO:0000259" key="6">
    <source>
        <dbReference type="Pfam" id="PF07602"/>
    </source>
</evidence>
<dbReference type="Proteomes" id="UP000183760">
    <property type="component" value="Unassembled WGS sequence"/>
</dbReference>
<comment type="subcellular location">
    <subcellularLocation>
        <location evidence="1">Secreted</location>
    </subcellularLocation>
</comment>